<evidence type="ECO:0000259" key="5">
    <source>
        <dbReference type="Pfam" id="PF03024"/>
    </source>
</evidence>
<evidence type="ECO:0000256" key="4">
    <source>
        <dbReference type="SAM" id="SignalP"/>
    </source>
</evidence>
<comment type="similarity">
    <text evidence="1">Belongs to the folate receptor family.</text>
</comment>
<name>A0AAV4FHP3_9GAST</name>
<reference evidence="6 7" key="1">
    <citation type="journal article" date="2021" name="Elife">
        <title>Chloroplast acquisition without the gene transfer in kleptoplastic sea slugs, Plakobranchus ocellatus.</title>
        <authorList>
            <person name="Maeda T."/>
            <person name="Takahashi S."/>
            <person name="Yoshida T."/>
            <person name="Shimamura S."/>
            <person name="Takaki Y."/>
            <person name="Nagai Y."/>
            <person name="Toyoda A."/>
            <person name="Suzuki Y."/>
            <person name="Arimoto A."/>
            <person name="Ishii H."/>
            <person name="Satoh N."/>
            <person name="Nishiyama T."/>
            <person name="Hasebe M."/>
            <person name="Maruyama T."/>
            <person name="Minagawa J."/>
            <person name="Obokata J."/>
            <person name="Shigenobu S."/>
        </authorList>
    </citation>
    <scope>NUCLEOTIDE SEQUENCE [LARGE SCALE GENOMIC DNA]</scope>
</reference>
<dbReference type="InterPro" id="IPR004269">
    <property type="entry name" value="Folate_rcpt"/>
</dbReference>
<feature type="domain" description="Folate receptor-like" evidence="5">
    <location>
        <begin position="35"/>
        <end position="185"/>
    </location>
</feature>
<dbReference type="AlphaFoldDB" id="A0AAV4FHP3"/>
<dbReference type="Pfam" id="PF03024">
    <property type="entry name" value="Folate_rec"/>
    <property type="match status" value="1"/>
</dbReference>
<feature type="chain" id="PRO_5043719190" evidence="4">
    <location>
        <begin position="21"/>
        <end position="256"/>
    </location>
</feature>
<evidence type="ECO:0000313" key="6">
    <source>
        <dbReference type="EMBL" id="GFR72375.1"/>
    </source>
</evidence>
<feature type="signal peptide" evidence="4">
    <location>
        <begin position="1"/>
        <end position="20"/>
    </location>
</feature>
<dbReference type="PANTHER" id="PTHR10517:SF14">
    <property type="entry name" value="FOLATE RECEPTOR 1-RELATED"/>
    <property type="match status" value="1"/>
</dbReference>
<dbReference type="GO" id="GO:0038023">
    <property type="term" value="F:signaling receptor activity"/>
    <property type="evidence" value="ECO:0007669"/>
    <property type="project" value="TreeGrafter"/>
</dbReference>
<protein>
    <submittedName>
        <fullName evidence="6">Folate receptor gamma-like</fullName>
    </submittedName>
</protein>
<keyword evidence="7" id="KW-1185">Reference proteome</keyword>
<organism evidence="6 7">
    <name type="scientific">Elysia marginata</name>
    <dbReference type="NCBI Taxonomy" id="1093978"/>
    <lineage>
        <taxon>Eukaryota</taxon>
        <taxon>Metazoa</taxon>
        <taxon>Spiralia</taxon>
        <taxon>Lophotrochozoa</taxon>
        <taxon>Mollusca</taxon>
        <taxon>Gastropoda</taxon>
        <taxon>Heterobranchia</taxon>
        <taxon>Euthyneura</taxon>
        <taxon>Panpulmonata</taxon>
        <taxon>Sacoglossa</taxon>
        <taxon>Placobranchoidea</taxon>
        <taxon>Plakobranchidae</taxon>
        <taxon>Elysia</taxon>
    </lineage>
</organism>
<proteinExistence type="inferred from homology"/>
<evidence type="ECO:0000313" key="7">
    <source>
        <dbReference type="Proteomes" id="UP000762676"/>
    </source>
</evidence>
<dbReference type="InterPro" id="IPR018143">
    <property type="entry name" value="Folate_rcpt-like"/>
</dbReference>
<evidence type="ECO:0000256" key="2">
    <source>
        <dbReference type="ARBA" id="ARBA00022729"/>
    </source>
</evidence>
<dbReference type="EMBL" id="BMAT01011409">
    <property type="protein sequence ID" value="GFR72375.1"/>
    <property type="molecule type" value="Genomic_DNA"/>
</dbReference>
<sequence length="256" mass="29325">MRRFAFSLLLISFLIEAGFSRLNNLNTVENYMNICMLGMHHKSSPSPEKGLTSKICSPWAARSCCTEETALDIHTDPTWLNFDWNHCGSLSPSCREYFIMDSCFYSCSPNVGPWLVEDVRKIRKERFKDVPLCKPECDNWYDACKDDLTCINKCPQGSTCKKFSEIYENSSSLFCEKVFGSFKVVDDVDNCFHLWFDAKYPNPNEAVARRRASEILNVKYEHVEGAKLTDHNKAVSSCSVWELGWMLSMLLLVAVL</sequence>
<keyword evidence="3" id="KW-1015">Disulfide bond</keyword>
<dbReference type="PANTHER" id="PTHR10517">
    <property type="entry name" value="FOLATE RECEPTOR"/>
    <property type="match status" value="1"/>
</dbReference>
<dbReference type="GO" id="GO:0009897">
    <property type="term" value="C:external side of plasma membrane"/>
    <property type="evidence" value="ECO:0007669"/>
    <property type="project" value="TreeGrafter"/>
</dbReference>
<dbReference type="Proteomes" id="UP000762676">
    <property type="component" value="Unassembled WGS sequence"/>
</dbReference>
<evidence type="ECO:0000256" key="3">
    <source>
        <dbReference type="ARBA" id="ARBA00023157"/>
    </source>
</evidence>
<keyword evidence="2 4" id="KW-0732">Signal</keyword>
<evidence type="ECO:0000256" key="1">
    <source>
        <dbReference type="ARBA" id="ARBA00007932"/>
    </source>
</evidence>
<comment type="caution">
    <text evidence="6">The sequence shown here is derived from an EMBL/GenBank/DDBJ whole genome shotgun (WGS) entry which is preliminary data.</text>
</comment>
<keyword evidence="6" id="KW-0675">Receptor</keyword>
<gene>
    <name evidence="6" type="ORF">ElyMa_005704200</name>
</gene>
<accession>A0AAV4FHP3</accession>